<reference evidence="3 4" key="1">
    <citation type="submission" date="2018-07" db="EMBL/GenBank/DDBJ databases">
        <title>Genomic Encyclopedia of Type Strains, Phase IV (KMG-IV): sequencing the most valuable type-strain genomes for metagenomic binning, comparative biology and taxonomic classification.</title>
        <authorList>
            <person name="Goeker M."/>
        </authorList>
    </citation>
    <scope>NUCLEOTIDE SEQUENCE [LARGE SCALE GENOMIC DNA]</scope>
    <source>
        <strain evidence="3 4">DSM 4134</strain>
    </source>
</reference>
<dbReference type="AlphaFoldDB" id="A0A3D9L2X4"/>
<proteinExistence type="predicted"/>
<keyword evidence="2" id="KW-0472">Membrane</keyword>
<dbReference type="Pfam" id="PF04977">
    <property type="entry name" value="DivIC"/>
    <property type="match status" value="1"/>
</dbReference>
<accession>A0A3D9L2X4</accession>
<keyword evidence="2" id="KW-1133">Transmembrane helix</keyword>
<protein>
    <submittedName>
        <fullName evidence="3">Septum formation initiator</fullName>
    </submittedName>
</protein>
<keyword evidence="4" id="KW-1185">Reference proteome</keyword>
<dbReference type="OrthoDB" id="1467719at2"/>
<dbReference type="Proteomes" id="UP000256779">
    <property type="component" value="Unassembled WGS sequence"/>
</dbReference>
<evidence type="ECO:0000256" key="2">
    <source>
        <dbReference type="SAM" id="Phobius"/>
    </source>
</evidence>
<dbReference type="RefSeq" id="WP_115867998.1">
    <property type="nucleotide sequence ID" value="NZ_QREG01000008.1"/>
</dbReference>
<dbReference type="InterPro" id="IPR007060">
    <property type="entry name" value="FtsL/DivIC"/>
</dbReference>
<keyword evidence="2" id="KW-0812">Transmembrane</keyword>
<dbReference type="EMBL" id="QREG01000008">
    <property type="protein sequence ID" value="RED99466.1"/>
    <property type="molecule type" value="Genomic_DNA"/>
</dbReference>
<feature type="coiled-coil region" evidence="1">
    <location>
        <begin position="38"/>
        <end position="82"/>
    </location>
</feature>
<evidence type="ECO:0000313" key="4">
    <source>
        <dbReference type="Proteomes" id="UP000256779"/>
    </source>
</evidence>
<keyword evidence="1" id="KW-0175">Coiled coil</keyword>
<name>A0A3D9L2X4_MARFU</name>
<sequence>MKNFIQKVPPIFKNFYFLCGLFFLIWMLFFDSNDLITQMKLSSKQAELENAKEFYEDKIVEVKNDREALLNNEELLEKLAREKYLMKKESEDIYIIVEEE</sequence>
<gene>
    <name evidence="3" type="ORF">C7460_10882</name>
</gene>
<feature type="transmembrane region" description="Helical" evidence="2">
    <location>
        <begin position="12"/>
        <end position="30"/>
    </location>
</feature>
<comment type="caution">
    <text evidence="3">The sequence shown here is derived from an EMBL/GenBank/DDBJ whole genome shotgun (WGS) entry which is preliminary data.</text>
</comment>
<organism evidence="3 4">
    <name type="scientific">Marinoscillum furvescens DSM 4134</name>
    <dbReference type="NCBI Taxonomy" id="1122208"/>
    <lineage>
        <taxon>Bacteria</taxon>
        <taxon>Pseudomonadati</taxon>
        <taxon>Bacteroidota</taxon>
        <taxon>Cytophagia</taxon>
        <taxon>Cytophagales</taxon>
        <taxon>Reichenbachiellaceae</taxon>
        <taxon>Marinoscillum</taxon>
    </lineage>
</organism>
<evidence type="ECO:0000256" key="1">
    <source>
        <dbReference type="SAM" id="Coils"/>
    </source>
</evidence>
<evidence type="ECO:0000313" key="3">
    <source>
        <dbReference type="EMBL" id="RED99466.1"/>
    </source>
</evidence>